<sequence length="489" mass="54648">GSLDELNKVIEKEPADTKVRALRISVLLKMNKPEAALADARLLVEKEPEVSWHVFRLAEIYFVTKEYDKALSLYKQLEEEKQESVQVLNRIVGIYMLKKEQDKALAAADAFLAKYPDNSKAVIVKAKIYLSQGDIDFAEKILLPVADKEEDVAVLAMTAELYKAKKDAVKAVQYYKKALKLVPDNIGILLKIADFYLNSGDHPEAIQYYEKILEKKEDFLPAMNNLAYLYGESGENIERALELASSASRKLPDNPDVADTLGWIYVLKEAYSRAEPYLQIAIDAKPENPIILYHTGMLRLHQKNTHAAEELLTKAIHKGLSGSELTRANEAIAALRQSDEKLKKAVSEKEKGNAVQAIVLFEEILDSEGFNSGAAADLAMLYAEQNKDISKALELAQKAYDIQPASPHAANALGWVYYYQGSLLMAKQYLEQAIEKDPSYGSAYVHLGAVYLKKEDLEAAKKMFETAKALNLSLADQKLIESLLLVRTN</sequence>
<evidence type="ECO:0000256" key="2">
    <source>
        <dbReference type="ARBA" id="ARBA00022803"/>
    </source>
</evidence>
<feature type="repeat" description="TPR" evidence="3">
    <location>
        <begin position="407"/>
        <end position="440"/>
    </location>
</feature>
<dbReference type="SMART" id="SM00671">
    <property type="entry name" value="SEL1"/>
    <property type="match status" value="7"/>
</dbReference>
<evidence type="ECO:0000256" key="1">
    <source>
        <dbReference type="ARBA" id="ARBA00022737"/>
    </source>
</evidence>
<dbReference type="Proteomes" id="UP000717534">
    <property type="component" value="Unassembled WGS sequence"/>
</dbReference>
<name>A0ABS3AVW9_9BACT</name>
<organism evidence="4 5">
    <name type="scientific">Desulfotalea psychrophila</name>
    <dbReference type="NCBI Taxonomy" id="84980"/>
    <lineage>
        <taxon>Bacteria</taxon>
        <taxon>Pseudomonadati</taxon>
        <taxon>Thermodesulfobacteriota</taxon>
        <taxon>Desulfobulbia</taxon>
        <taxon>Desulfobulbales</taxon>
        <taxon>Desulfocapsaceae</taxon>
        <taxon>Desulfotalea</taxon>
    </lineage>
</organism>
<evidence type="ECO:0000256" key="3">
    <source>
        <dbReference type="PROSITE-ProRule" id="PRU00339"/>
    </source>
</evidence>
<feature type="repeat" description="TPR" evidence="3">
    <location>
        <begin position="441"/>
        <end position="474"/>
    </location>
</feature>
<feature type="non-terminal residue" evidence="4">
    <location>
        <position position="1"/>
    </location>
</feature>
<dbReference type="InterPro" id="IPR006597">
    <property type="entry name" value="Sel1-like"/>
</dbReference>
<feature type="repeat" description="TPR" evidence="3">
    <location>
        <begin position="152"/>
        <end position="185"/>
    </location>
</feature>
<gene>
    <name evidence="4" type="ORF">JYU06_05210</name>
</gene>
<keyword evidence="5" id="KW-1185">Reference proteome</keyword>
<accession>A0ABS3AVW9</accession>
<proteinExistence type="predicted"/>
<evidence type="ECO:0000313" key="5">
    <source>
        <dbReference type="Proteomes" id="UP000717534"/>
    </source>
</evidence>
<feature type="repeat" description="TPR" evidence="3">
    <location>
        <begin position="186"/>
        <end position="219"/>
    </location>
</feature>
<comment type="caution">
    <text evidence="4">The sequence shown here is derived from an EMBL/GenBank/DDBJ whole genome shotgun (WGS) entry which is preliminary data.</text>
</comment>
<dbReference type="PROSITE" id="PS50005">
    <property type="entry name" value="TPR"/>
    <property type="match status" value="4"/>
</dbReference>
<dbReference type="InterPro" id="IPR011990">
    <property type="entry name" value="TPR-like_helical_dom_sf"/>
</dbReference>
<dbReference type="SMART" id="SM00028">
    <property type="entry name" value="TPR"/>
    <property type="match status" value="8"/>
</dbReference>
<reference evidence="4 5" key="1">
    <citation type="submission" date="2021-02" db="EMBL/GenBank/DDBJ databases">
        <title>Activity-based single-cell genomes from oceanic crustal fluid captures similar information to metagenomic and metatranscriptomic surveys with orders of magnitude less sampling.</title>
        <authorList>
            <person name="D'Angelo T.S."/>
            <person name="Orcutt B.N."/>
        </authorList>
    </citation>
    <scope>NUCLEOTIDE SEQUENCE [LARGE SCALE GENOMIC DNA]</scope>
    <source>
        <strain evidence="4">AH-315-G02</strain>
    </source>
</reference>
<dbReference type="PANTHER" id="PTHR45586:SF1">
    <property type="entry name" value="LIPOPOLYSACCHARIDE ASSEMBLY PROTEIN B"/>
    <property type="match status" value="1"/>
</dbReference>
<dbReference type="Pfam" id="PF14559">
    <property type="entry name" value="TPR_19"/>
    <property type="match status" value="1"/>
</dbReference>
<dbReference type="InterPro" id="IPR019734">
    <property type="entry name" value="TPR_rpt"/>
</dbReference>
<keyword evidence="1" id="KW-0677">Repeat</keyword>
<dbReference type="Pfam" id="PF13432">
    <property type="entry name" value="TPR_16"/>
    <property type="match status" value="3"/>
</dbReference>
<dbReference type="Gene3D" id="1.25.40.10">
    <property type="entry name" value="Tetratricopeptide repeat domain"/>
    <property type="match status" value="2"/>
</dbReference>
<dbReference type="EMBL" id="JAFITO010000076">
    <property type="protein sequence ID" value="MBN4068899.1"/>
    <property type="molecule type" value="Genomic_DNA"/>
</dbReference>
<dbReference type="SUPFAM" id="SSF48452">
    <property type="entry name" value="TPR-like"/>
    <property type="match status" value="3"/>
</dbReference>
<evidence type="ECO:0000313" key="4">
    <source>
        <dbReference type="EMBL" id="MBN4068899.1"/>
    </source>
</evidence>
<protein>
    <submittedName>
        <fullName evidence="4">Tetratricopeptide repeat protein</fullName>
    </submittedName>
</protein>
<dbReference type="InterPro" id="IPR051012">
    <property type="entry name" value="CellSynth/LPSAsmb/PSIAsmb"/>
</dbReference>
<dbReference type="PANTHER" id="PTHR45586">
    <property type="entry name" value="TPR REPEAT-CONTAINING PROTEIN PA4667"/>
    <property type="match status" value="1"/>
</dbReference>
<keyword evidence="2 3" id="KW-0802">TPR repeat</keyword>